<comment type="caution">
    <text evidence="2">The sequence shown here is derived from an EMBL/GenBank/DDBJ whole genome shotgun (WGS) entry which is preliminary data.</text>
</comment>
<name>A0A2H0XAA4_UNCKA</name>
<reference evidence="3" key="1">
    <citation type="submission" date="2017-09" db="EMBL/GenBank/DDBJ databases">
        <title>Depth-based differentiation of microbial function through sediment-hosted aquifers and enrichment of novel symbionts in the deep terrestrial subsurface.</title>
        <authorList>
            <person name="Probst A.J."/>
            <person name="Ladd B."/>
            <person name="Jarett J.K."/>
            <person name="Geller-Mcgrath D.E."/>
            <person name="Sieber C.M.K."/>
            <person name="Emerson J.B."/>
            <person name="Anantharaman K."/>
            <person name="Thomas B.C."/>
            <person name="Malmstrom R."/>
            <person name="Stieglmeier M."/>
            <person name="Klingl A."/>
            <person name="Woyke T."/>
            <person name="Ryan C.M."/>
            <person name="Banfield J.F."/>
        </authorList>
    </citation>
    <scope>NUCLEOTIDE SEQUENCE [LARGE SCALE GENOMIC DNA]</scope>
</reference>
<organism evidence="2 3">
    <name type="scientific">candidate division WWE3 bacterium CG08_land_8_20_14_0_20_41_15</name>
    <dbReference type="NCBI Taxonomy" id="1975086"/>
    <lineage>
        <taxon>Bacteria</taxon>
        <taxon>Katanobacteria</taxon>
    </lineage>
</organism>
<proteinExistence type="predicted"/>
<accession>A0A2H0XAA4</accession>
<keyword evidence="1" id="KW-1133">Transmembrane helix</keyword>
<feature type="transmembrane region" description="Helical" evidence="1">
    <location>
        <begin position="42"/>
        <end position="66"/>
    </location>
</feature>
<dbReference type="AlphaFoldDB" id="A0A2H0XAA4"/>
<feature type="transmembrane region" description="Helical" evidence="1">
    <location>
        <begin position="78"/>
        <end position="99"/>
    </location>
</feature>
<evidence type="ECO:0000313" key="3">
    <source>
        <dbReference type="Proteomes" id="UP000231098"/>
    </source>
</evidence>
<feature type="transmembrane region" description="Helical" evidence="1">
    <location>
        <begin position="13"/>
        <end position="30"/>
    </location>
</feature>
<evidence type="ECO:0008006" key="4">
    <source>
        <dbReference type="Google" id="ProtNLM"/>
    </source>
</evidence>
<dbReference type="Proteomes" id="UP000231098">
    <property type="component" value="Unassembled WGS sequence"/>
</dbReference>
<keyword evidence="1" id="KW-0472">Membrane</keyword>
<evidence type="ECO:0000256" key="1">
    <source>
        <dbReference type="SAM" id="Phobius"/>
    </source>
</evidence>
<evidence type="ECO:0000313" key="2">
    <source>
        <dbReference type="EMBL" id="PIS21867.1"/>
    </source>
</evidence>
<protein>
    <recommendedName>
        <fullName evidence="4">YggT family protein</fullName>
    </recommendedName>
</protein>
<keyword evidence="1" id="KW-0812">Transmembrane</keyword>
<dbReference type="EMBL" id="PEYV01000009">
    <property type="protein sequence ID" value="PIS21867.1"/>
    <property type="molecule type" value="Genomic_DNA"/>
</dbReference>
<gene>
    <name evidence="2" type="ORF">COT51_00475</name>
</gene>
<sequence length="105" mass="12034">MTIYQIAEKIKQFTIYAFAILEAFLGLRLLMDFFGASKTAIFYVWIESATRAFYTPFLNLFQLIYLPFFKNSSLDLSLVFGMAIYGITAFFSVLLIDILKGKKIG</sequence>